<protein>
    <submittedName>
        <fullName evidence="2">Uncharacterized protein</fullName>
    </submittedName>
</protein>
<sequence>MNKSRNAALQDYMSSRAEKKNQDSSTLRTVTKPKKCTSNYVELNPERHLVQGKTSRLLHFPRARLYKCKRDWKYPLNNSQQTRKIFHGESSGSPINSTSNFVFFEICSIFVLGSFLETVFGFAWGAAGKGVTVGKGAGGLDLNPKSSSGADGTGFVFGPACAKRHPVSINQLPTEALWCRS</sequence>
<reference evidence="2" key="1">
    <citation type="submission" date="2020-11" db="EMBL/GenBank/DDBJ databases">
        <authorList>
            <person name="Tran Van P."/>
        </authorList>
    </citation>
    <scope>NUCLEOTIDE SEQUENCE</scope>
</reference>
<organism evidence="2">
    <name type="scientific">Timema cristinae</name>
    <name type="common">Walking stick</name>
    <dbReference type="NCBI Taxonomy" id="61476"/>
    <lineage>
        <taxon>Eukaryota</taxon>
        <taxon>Metazoa</taxon>
        <taxon>Ecdysozoa</taxon>
        <taxon>Arthropoda</taxon>
        <taxon>Hexapoda</taxon>
        <taxon>Insecta</taxon>
        <taxon>Pterygota</taxon>
        <taxon>Neoptera</taxon>
        <taxon>Polyneoptera</taxon>
        <taxon>Phasmatodea</taxon>
        <taxon>Timematodea</taxon>
        <taxon>Timematoidea</taxon>
        <taxon>Timematidae</taxon>
        <taxon>Timema</taxon>
    </lineage>
</organism>
<dbReference type="AlphaFoldDB" id="A0A7R9CA86"/>
<evidence type="ECO:0000313" key="2">
    <source>
        <dbReference type="EMBL" id="CAD7393017.1"/>
    </source>
</evidence>
<accession>A0A7R9CA86</accession>
<evidence type="ECO:0000256" key="1">
    <source>
        <dbReference type="SAM" id="MobiDB-lite"/>
    </source>
</evidence>
<dbReference type="EMBL" id="OC316625">
    <property type="protein sequence ID" value="CAD7393017.1"/>
    <property type="molecule type" value="Genomic_DNA"/>
</dbReference>
<proteinExistence type="predicted"/>
<feature type="region of interest" description="Disordered" evidence="1">
    <location>
        <begin position="1"/>
        <end position="29"/>
    </location>
</feature>
<name>A0A7R9CA86_TIMCR</name>
<gene>
    <name evidence="2" type="ORF">TCEB3V08_LOCUS1017</name>
</gene>